<dbReference type="InterPro" id="IPR036116">
    <property type="entry name" value="FN3_sf"/>
</dbReference>
<dbReference type="FunFam" id="2.60.120.260:FF:000001">
    <property type="entry name" value="Ephrin type-A receptor 7"/>
    <property type="match status" value="1"/>
</dbReference>
<dbReference type="InterPro" id="IPR009030">
    <property type="entry name" value="Growth_fac_rcpt_cys_sf"/>
</dbReference>
<dbReference type="InterPro" id="IPR001660">
    <property type="entry name" value="SAM"/>
</dbReference>
<dbReference type="Proteomes" id="UP000694557">
    <property type="component" value="Unassembled WGS sequence"/>
</dbReference>
<evidence type="ECO:0000313" key="31">
    <source>
        <dbReference type="Proteomes" id="UP000694557"/>
    </source>
</evidence>
<evidence type="ECO:0000256" key="23">
    <source>
        <dbReference type="PIRSR" id="PIRSR000666-2"/>
    </source>
</evidence>
<dbReference type="GO" id="GO:0005524">
    <property type="term" value="F:ATP binding"/>
    <property type="evidence" value="ECO:0007669"/>
    <property type="project" value="UniProtKB-UniRule"/>
</dbReference>
<name>A0A8C7D0Q8_ONCKI</name>
<dbReference type="InterPro" id="IPR001090">
    <property type="entry name" value="Ephrin_rcpt_lig-bd_dom"/>
</dbReference>
<evidence type="ECO:0000256" key="20">
    <source>
        <dbReference type="ARBA" id="ARBA00051243"/>
    </source>
</evidence>
<proteinExistence type="predicted"/>
<dbReference type="Gene3D" id="2.60.40.1770">
    <property type="entry name" value="ephrin a2 ectodomain"/>
    <property type="match status" value="1"/>
</dbReference>
<dbReference type="InterPro" id="IPR013783">
    <property type="entry name" value="Ig-like_fold"/>
</dbReference>
<dbReference type="SMART" id="SM01411">
    <property type="entry name" value="Ephrin_rec_like"/>
    <property type="match status" value="1"/>
</dbReference>
<evidence type="ECO:0000256" key="17">
    <source>
        <dbReference type="ARBA" id="ARBA00023137"/>
    </source>
</evidence>
<evidence type="ECO:0000256" key="3">
    <source>
        <dbReference type="ARBA" id="ARBA00022473"/>
    </source>
</evidence>
<dbReference type="InterPro" id="IPR001426">
    <property type="entry name" value="Tyr_kinase_rcpt_V_CS"/>
</dbReference>
<dbReference type="FunFam" id="2.60.40.1770:FF:000001">
    <property type="entry name" value="Ephrin type-A receptor 5"/>
    <property type="match status" value="1"/>
</dbReference>
<dbReference type="InterPro" id="IPR000719">
    <property type="entry name" value="Prot_kinase_dom"/>
</dbReference>
<evidence type="ECO:0000256" key="19">
    <source>
        <dbReference type="ARBA" id="ARBA00023180"/>
    </source>
</evidence>
<comment type="catalytic activity">
    <reaction evidence="20">
        <text>L-tyrosyl-[protein] + ATP = O-phospho-L-tyrosyl-[protein] + ADP + H(+)</text>
        <dbReference type="Rhea" id="RHEA:10596"/>
        <dbReference type="Rhea" id="RHEA-COMP:10136"/>
        <dbReference type="Rhea" id="RHEA-COMP:20101"/>
        <dbReference type="ChEBI" id="CHEBI:15378"/>
        <dbReference type="ChEBI" id="CHEBI:30616"/>
        <dbReference type="ChEBI" id="CHEBI:46858"/>
        <dbReference type="ChEBI" id="CHEBI:61978"/>
        <dbReference type="ChEBI" id="CHEBI:456216"/>
        <dbReference type="EC" id="2.7.10.1"/>
    </reaction>
</comment>
<keyword evidence="7" id="KW-0812">Transmembrane</keyword>
<dbReference type="Ensembl" id="ENSOKIT00005012534.1">
    <property type="protein sequence ID" value="ENSOKIP00005011721.1"/>
    <property type="gene ID" value="ENSOKIG00005003305.1"/>
</dbReference>
<keyword evidence="3" id="KW-0217">Developmental protein</keyword>
<reference evidence="30" key="2">
    <citation type="submission" date="2025-09" db="UniProtKB">
        <authorList>
            <consortium name="Ensembl"/>
        </authorList>
    </citation>
    <scope>IDENTIFICATION</scope>
</reference>
<dbReference type="SMART" id="SM00454">
    <property type="entry name" value="SAM"/>
    <property type="match status" value="1"/>
</dbReference>
<dbReference type="PROSITE" id="PS50105">
    <property type="entry name" value="SAM_DOMAIN"/>
    <property type="match status" value="1"/>
</dbReference>
<keyword evidence="5" id="KW-0597">Phosphoprotein</keyword>
<keyword evidence="8" id="KW-0053">Apoptosis</keyword>
<evidence type="ECO:0000259" key="29">
    <source>
        <dbReference type="PROSITE" id="PS51550"/>
    </source>
</evidence>
<dbReference type="PANTHER" id="PTHR46877:SF9">
    <property type="entry name" value="EPHRIN TYPE-A RECEPTOR 7"/>
    <property type="match status" value="1"/>
</dbReference>
<dbReference type="GeneTree" id="ENSGT00940000167164"/>
<dbReference type="SUPFAM" id="SSF49265">
    <property type="entry name" value="Fibronectin type III"/>
    <property type="match status" value="1"/>
</dbReference>
<evidence type="ECO:0000259" key="26">
    <source>
        <dbReference type="PROSITE" id="PS50011"/>
    </source>
</evidence>
<evidence type="ECO:0000256" key="13">
    <source>
        <dbReference type="ARBA" id="ARBA00022840"/>
    </source>
</evidence>
<dbReference type="PROSITE" id="PS00109">
    <property type="entry name" value="PROTEIN_KINASE_TYR"/>
    <property type="match status" value="1"/>
</dbReference>
<dbReference type="PROSITE" id="PS51550">
    <property type="entry name" value="EPH_LBD"/>
    <property type="match status" value="1"/>
</dbReference>
<keyword evidence="13 23" id="KW-0067">ATP-binding</keyword>
<dbReference type="Pfam" id="PF00536">
    <property type="entry name" value="SAM_1"/>
    <property type="match status" value="1"/>
</dbReference>
<dbReference type="InterPro" id="IPR050449">
    <property type="entry name" value="Ephrin_rcpt_TKs"/>
</dbReference>
<sequence>NMTGNMLLLRTNPYKYTKLVLCSFQWEEISGLDENYTPIRTYQVCQVMEPNQNNWLRTSWIEKGDAQRIFVELKFTLRDCNSLPGVVGTCKETFNLYYQETDSEVGRNIRENQYVKIDTIAADESFTQGDLGERKMKLNTEVRIIGPLSRRGFYLAFQDVGACIALVSVKVYYKKCWSIIENLATFPDTVTGSEFSSLVEVEGMCVSDAEEEADNAPKMHCSAEGEWLVPIGKCICKAGFHQKGDACEPCGRGFYKSSSQDLQCSRCPAHSYNDREGLWRCDCEDGYYRAHSDPPSVACTRPPSAPQNLVYNINQTTVSLEWSPPADMGGRNDVTYRIMCRRCSWEPEECVPCGGNVGYSPQQAELVDTYVNVVDLLAHANYTFEVEAVNGVSDLSRTQRLFAAVSVATSQAAPSQVSEVIRERVQQRSVQLSWQEPEQPNGVITEYEIKYYEKDQKDRIYSTVKSRSTSATVNNLKPSTAYVFQIRAFTTAGYGTYGPRLEITTKEETFIKMAVHQFAKELDASCIKIERVIGAGEFGEVCSGRMKLPGKRDTSVAIKTLKVGYSEKQRRDFLCEASIMGQFDHPNVVHLEGVVTRGKPVMIVIEYMENGSLDAFLRKHDGQFTVIQLVGMLRGIAAGMRYLSDMGYVHRDLAARNILVNSNLVCKVSDFGLSRVIDDDPEAVYTTTGGKIPVRWTAMEAIQYRKFTSASDVWSYGIVMWEVMSYGERPYWDMSNQDVIKAIEEGYRLPAPMDCPPGLHQLMLDCWQKDRADRPKFDQIVGILDKMIRNPNTLKTPLGTCTRPISPLLDQSTPDFTTFRSVGEWLEAIKMERYQDNFTAEGYSSLESVARMSIEDVMSLGITLVGHQKKIMSNIQTMRAQMLNLHGTGIQV</sequence>
<keyword evidence="14" id="KW-0524">Neurogenesis</keyword>
<evidence type="ECO:0000256" key="24">
    <source>
        <dbReference type="PIRSR" id="PIRSR000666-3"/>
    </source>
</evidence>
<evidence type="ECO:0000256" key="14">
    <source>
        <dbReference type="ARBA" id="ARBA00022902"/>
    </source>
</evidence>
<dbReference type="EC" id="2.7.10.1" evidence="2"/>
<feature type="disulfide bond" evidence="24">
    <location>
        <begin position="80"/>
        <end position="90"/>
    </location>
</feature>
<dbReference type="Gene3D" id="2.60.40.10">
    <property type="entry name" value="Immunoglobulins"/>
    <property type="match status" value="2"/>
</dbReference>
<dbReference type="InterPro" id="IPR016257">
    <property type="entry name" value="Tyr_kinase_ephrin_rcpt"/>
</dbReference>
<evidence type="ECO:0000256" key="10">
    <source>
        <dbReference type="ARBA" id="ARBA00022737"/>
    </source>
</evidence>
<gene>
    <name evidence="30" type="primary">LOC109900658</name>
</gene>
<dbReference type="PROSITE" id="PS50853">
    <property type="entry name" value="FN3"/>
    <property type="match status" value="2"/>
</dbReference>
<dbReference type="CDD" id="cd00063">
    <property type="entry name" value="FN3"/>
    <property type="match status" value="2"/>
</dbReference>
<evidence type="ECO:0000259" key="28">
    <source>
        <dbReference type="PROSITE" id="PS50853"/>
    </source>
</evidence>
<dbReference type="FunFam" id="1.10.150.50:FF:000001">
    <property type="entry name" value="Ephrin type-A receptor 5"/>
    <property type="match status" value="1"/>
</dbReference>
<dbReference type="PRINTS" id="PR00109">
    <property type="entry name" value="TYRKINASE"/>
</dbReference>
<evidence type="ECO:0000256" key="16">
    <source>
        <dbReference type="ARBA" id="ARBA00023136"/>
    </source>
</evidence>
<dbReference type="PROSITE" id="PS00107">
    <property type="entry name" value="PROTEIN_KINASE_ATP"/>
    <property type="match status" value="1"/>
</dbReference>
<evidence type="ECO:0000256" key="11">
    <source>
        <dbReference type="ARBA" id="ARBA00022741"/>
    </source>
</evidence>
<keyword evidence="18" id="KW-0675">Receptor</keyword>
<evidence type="ECO:0000256" key="2">
    <source>
        <dbReference type="ARBA" id="ARBA00011902"/>
    </source>
</evidence>
<feature type="active site" description="Proton acceptor" evidence="22">
    <location>
        <position position="652"/>
    </location>
</feature>
<evidence type="ECO:0000256" key="6">
    <source>
        <dbReference type="ARBA" id="ARBA00022679"/>
    </source>
</evidence>
<keyword evidence="24" id="KW-1015">Disulfide bond</keyword>
<dbReference type="SUPFAM" id="SSF56112">
    <property type="entry name" value="Protein kinase-like (PK-like)"/>
    <property type="match status" value="1"/>
</dbReference>
<dbReference type="GO" id="GO:0005886">
    <property type="term" value="C:plasma membrane"/>
    <property type="evidence" value="ECO:0007669"/>
    <property type="project" value="UniProtKB-SubCell"/>
</dbReference>
<dbReference type="SMART" id="SM00615">
    <property type="entry name" value="EPH_lbd"/>
    <property type="match status" value="1"/>
</dbReference>
<keyword evidence="19" id="KW-0325">Glycoprotein</keyword>
<dbReference type="GO" id="GO:0006915">
    <property type="term" value="P:apoptotic process"/>
    <property type="evidence" value="ECO:0007669"/>
    <property type="project" value="UniProtKB-KW"/>
</dbReference>
<dbReference type="FunFam" id="3.30.200.20:FF:000143">
    <property type="entry name" value="Ephrin type-B receptor 6"/>
    <property type="match status" value="1"/>
</dbReference>
<dbReference type="PROSITE" id="PS50011">
    <property type="entry name" value="PROTEIN_KINASE_DOM"/>
    <property type="match status" value="1"/>
</dbReference>
<dbReference type="PROSITE" id="PS00790">
    <property type="entry name" value="RECEPTOR_TYR_KIN_V_1"/>
    <property type="match status" value="1"/>
</dbReference>
<evidence type="ECO:0000256" key="4">
    <source>
        <dbReference type="ARBA" id="ARBA00022475"/>
    </source>
</evidence>
<dbReference type="FunFam" id="2.10.50.10:FF:000001">
    <property type="entry name" value="Ephrin type-A receptor 5"/>
    <property type="match status" value="1"/>
</dbReference>
<dbReference type="Gene3D" id="1.10.510.10">
    <property type="entry name" value="Transferase(Phosphotransferase) domain 1"/>
    <property type="match status" value="1"/>
</dbReference>
<keyword evidence="10" id="KW-0677">Repeat</keyword>
<feature type="binding site" evidence="23">
    <location>
        <begin position="533"/>
        <end position="541"/>
    </location>
    <ligand>
        <name>ATP</name>
        <dbReference type="ChEBI" id="CHEBI:30616"/>
    </ligand>
</feature>
<organism evidence="30 31">
    <name type="scientific">Oncorhynchus kisutch</name>
    <name type="common">Coho salmon</name>
    <name type="synonym">Salmo kisutch</name>
    <dbReference type="NCBI Taxonomy" id="8019"/>
    <lineage>
        <taxon>Eukaryota</taxon>
        <taxon>Metazoa</taxon>
        <taxon>Chordata</taxon>
        <taxon>Craniata</taxon>
        <taxon>Vertebrata</taxon>
        <taxon>Euteleostomi</taxon>
        <taxon>Actinopterygii</taxon>
        <taxon>Neopterygii</taxon>
        <taxon>Teleostei</taxon>
        <taxon>Protacanthopterygii</taxon>
        <taxon>Salmoniformes</taxon>
        <taxon>Salmonidae</taxon>
        <taxon>Salmoninae</taxon>
        <taxon>Oncorhynchus</taxon>
    </lineage>
</organism>
<feature type="domain" description="Fibronectin type-III" evidence="28">
    <location>
        <begin position="302"/>
        <end position="412"/>
    </location>
</feature>
<dbReference type="InterPro" id="IPR003961">
    <property type="entry name" value="FN3_dom"/>
</dbReference>
<dbReference type="PIRSF" id="PIRSF000666">
    <property type="entry name" value="TyrPK_ephrin_receptor"/>
    <property type="match status" value="1"/>
</dbReference>
<dbReference type="PRINTS" id="PR00014">
    <property type="entry name" value="FNTYPEIII"/>
</dbReference>
<feature type="domain" description="Protein kinase" evidence="26">
    <location>
        <begin position="527"/>
        <end position="788"/>
    </location>
</feature>
<dbReference type="SUPFAM" id="SSF49785">
    <property type="entry name" value="Galactose-binding domain-like"/>
    <property type="match status" value="1"/>
</dbReference>
<dbReference type="SUPFAM" id="SSF47769">
    <property type="entry name" value="SAM/Pointed domain"/>
    <property type="match status" value="1"/>
</dbReference>
<dbReference type="FunFam" id="1.10.510.10:FF:000130">
    <property type="entry name" value="Ephrin type-A receptor 7"/>
    <property type="match status" value="1"/>
</dbReference>
<evidence type="ECO:0000256" key="22">
    <source>
        <dbReference type="PIRSR" id="PIRSR000666-1"/>
    </source>
</evidence>
<feature type="domain" description="Fibronectin type-III" evidence="28">
    <location>
        <begin position="413"/>
        <end position="508"/>
    </location>
</feature>
<dbReference type="InterPro" id="IPR017441">
    <property type="entry name" value="Protein_kinase_ATP_BS"/>
</dbReference>
<dbReference type="CDD" id="cd05066">
    <property type="entry name" value="PTKc_EphR_A"/>
    <property type="match status" value="1"/>
</dbReference>
<dbReference type="GO" id="GO:0005005">
    <property type="term" value="F:transmembrane-ephrin receptor activity"/>
    <property type="evidence" value="ECO:0007669"/>
    <property type="project" value="TreeGrafter"/>
</dbReference>
<evidence type="ECO:0000256" key="7">
    <source>
        <dbReference type="ARBA" id="ARBA00022692"/>
    </source>
</evidence>
<evidence type="ECO:0000256" key="5">
    <source>
        <dbReference type="ARBA" id="ARBA00022553"/>
    </source>
</evidence>
<evidence type="ECO:0000256" key="12">
    <source>
        <dbReference type="ARBA" id="ARBA00022777"/>
    </source>
</evidence>
<keyword evidence="31" id="KW-1185">Reference proteome</keyword>
<feature type="disulfide bond" evidence="24">
    <location>
        <begin position="45"/>
        <end position="163"/>
    </location>
</feature>
<evidence type="ECO:0000256" key="8">
    <source>
        <dbReference type="ARBA" id="ARBA00022703"/>
    </source>
</evidence>
<feature type="domain" description="Eph LBD" evidence="29">
    <location>
        <begin position="1"/>
        <end position="181"/>
    </location>
</feature>
<dbReference type="InterPro" id="IPR001245">
    <property type="entry name" value="Ser-Thr/Tyr_kinase_cat_dom"/>
</dbReference>
<keyword evidence="16" id="KW-0472">Membrane</keyword>
<dbReference type="Pfam" id="PF01404">
    <property type="entry name" value="Ephrin_lbd"/>
    <property type="match status" value="1"/>
</dbReference>
<dbReference type="Pfam" id="PF07714">
    <property type="entry name" value="PK_Tyr_Ser-Thr"/>
    <property type="match status" value="1"/>
</dbReference>
<dbReference type="SMART" id="SM00219">
    <property type="entry name" value="TyrKc"/>
    <property type="match status" value="1"/>
</dbReference>
<feature type="domain" description="SAM" evidence="27">
    <location>
        <begin position="817"/>
        <end position="881"/>
    </location>
</feature>
<keyword evidence="4" id="KW-1003">Cell membrane</keyword>
<evidence type="ECO:0000256" key="25">
    <source>
        <dbReference type="PROSITE-ProRule" id="PRU10141"/>
    </source>
</evidence>
<dbReference type="Gene3D" id="2.60.120.260">
    <property type="entry name" value="Galactose-binding domain-like"/>
    <property type="match status" value="1"/>
</dbReference>
<dbReference type="InterPro" id="IPR020635">
    <property type="entry name" value="Tyr_kinase_cat_dom"/>
</dbReference>
<dbReference type="AlphaFoldDB" id="A0A8C7D0Q8"/>
<dbReference type="Pfam" id="PF25599">
    <property type="entry name" value="Ephrin_CRD"/>
    <property type="match status" value="1"/>
</dbReference>
<dbReference type="InterPro" id="IPR008266">
    <property type="entry name" value="Tyr_kinase_AS"/>
</dbReference>
<evidence type="ECO:0000256" key="21">
    <source>
        <dbReference type="ARBA" id="ARBA00072209"/>
    </source>
</evidence>
<dbReference type="Gene3D" id="1.10.150.50">
    <property type="entry name" value="Transcription Factor, Ets-1"/>
    <property type="match status" value="1"/>
</dbReference>
<keyword evidence="17" id="KW-0829">Tyrosine-protein kinase</keyword>
<dbReference type="SMART" id="SM00060">
    <property type="entry name" value="FN3"/>
    <property type="match status" value="2"/>
</dbReference>
<evidence type="ECO:0000256" key="15">
    <source>
        <dbReference type="ARBA" id="ARBA00022989"/>
    </source>
</evidence>
<evidence type="ECO:0000259" key="27">
    <source>
        <dbReference type="PROSITE" id="PS50105"/>
    </source>
</evidence>
<dbReference type="GO" id="GO:0007411">
    <property type="term" value="P:axon guidance"/>
    <property type="evidence" value="ECO:0007669"/>
    <property type="project" value="TreeGrafter"/>
</dbReference>
<evidence type="ECO:0000256" key="18">
    <source>
        <dbReference type="ARBA" id="ARBA00023170"/>
    </source>
</evidence>
<feature type="binding site" evidence="23 25">
    <location>
        <position position="559"/>
    </location>
    <ligand>
        <name>ATP</name>
        <dbReference type="ChEBI" id="CHEBI:30616"/>
    </ligand>
</feature>
<dbReference type="Gene3D" id="2.10.50.10">
    <property type="entry name" value="Tumor Necrosis Factor Receptor, subunit A, domain 2"/>
    <property type="match status" value="1"/>
</dbReference>
<evidence type="ECO:0000313" key="30">
    <source>
        <dbReference type="Ensembl" id="ENSOKIP00005011721.1"/>
    </source>
</evidence>
<dbReference type="Gene3D" id="3.30.200.20">
    <property type="entry name" value="Phosphorylase Kinase, domain 1"/>
    <property type="match status" value="1"/>
</dbReference>
<comment type="subcellular location">
    <subcellularLocation>
        <location evidence="1">Cell membrane</location>
        <topology evidence="1">Single-pass type I membrane protein</topology>
    </subcellularLocation>
</comment>
<protein>
    <recommendedName>
        <fullName evidence="21">Ephrin type-A receptor 7</fullName>
        <ecNumber evidence="2">2.7.10.1</ecNumber>
    </recommendedName>
</protein>
<dbReference type="InterPro" id="IPR008979">
    <property type="entry name" value="Galactose-bd-like_sf"/>
</dbReference>
<dbReference type="GO" id="GO:0030425">
    <property type="term" value="C:dendrite"/>
    <property type="evidence" value="ECO:0007669"/>
    <property type="project" value="TreeGrafter"/>
</dbReference>
<reference evidence="30" key="1">
    <citation type="submission" date="2025-08" db="UniProtKB">
        <authorList>
            <consortium name="Ensembl"/>
        </authorList>
    </citation>
    <scope>IDENTIFICATION</scope>
</reference>
<dbReference type="FunFam" id="2.60.40.10:FF:000190">
    <property type="entry name" value="Ephrin type-A receptor 7"/>
    <property type="match status" value="1"/>
</dbReference>
<keyword evidence="6" id="KW-0808">Transferase</keyword>
<evidence type="ECO:0000256" key="9">
    <source>
        <dbReference type="ARBA" id="ARBA00022729"/>
    </source>
</evidence>
<dbReference type="Pfam" id="PF00041">
    <property type="entry name" value="fn3"/>
    <property type="match status" value="2"/>
</dbReference>
<dbReference type="InterPro" id="IPR011009">
    <property type="entry name" value="Kinase-like_dom_sf"/>
</dbReference>
<dbReference type="CDD" id="cd09548">
    <property type="entry name" value="SAM_EPH-A7"/>
    <property type="match status" value="1"/>
</dbReference>
<keyword evidence="11 23" id="KW-0547">Nucleotide-binding</keyword>
<keyword evidence="9" id="KW-0732">Signal</keyword>
<evidence type="ECO:0000256" key="1">
    <source>
        <dbReference type="ARBA" id="ARBA00004251"/>
    </source>
</evidence>
<keyword evidence="15" id="KW-1133">Transmembrane helix</keyword>
<dbReference type="FunFam" id="2.60.40.10:FF:000045">
    <property type="entry name" value="Ephrin type-A receptor 5"/>
    <property type="match status" value="1"/>
</dbReference>
<accession>A0A8C7D0Q8</accession>
<dbReference type="PANTHER" id="PTHR46877">
    <property type="entry name" value="EPH RECEPTOR A5"/>
    <property type="match status" value="1"/>
</dbReference>
<dbReference type="SUPFAM" id="SSF57184">
    <property type="entry name" value="Growth factor receptor domain"/>
    <property type="match status" value="1"/>
</dbReference>
<dbReference type="InterPro" id="IPR013761">
    <property type="entry name" value="SAM/pointed_sf"/>
</dbReference>
<keyword evidence="12" id="KW-0418">Kinase</keyword>